<dbReference type="PROSITE" id="PS50114">
    <property type="entry name" value="GATA_ZN_FINGER_2"/>
    <property type="match status" value="1"/>
</dbReference>
<dbReference type="PROSITE" id="PS51293">
    <property type="entry name" value="SANT"/>
    <property type="match status" value="2"/>
</dbReference>
<gene>
    <name evidence="11" type="primary">Cre-spr-1</name>
    <name evidence="11" type="ORF">CRE_05694</name>
</gene>
<keyword evidence="8" id="KW-0804">Transcription</keyword>
<dbReference type="InterPro" id="IPR000949">
    <property type="entry name" value="ELM2_dom"/>
</dbReference>
<dbReference type="OMA" id="MCENCGE"/>
<dbReference type="Gene3D" id="1.20.58.1880">
    <property type="match status" value="1"/>
</dbReference>
<proteinExistence type="predicted"/>
<evidence type="ECO:0000256" key="6">
    <source>
        <dbReference type="ARBA" id="ARBA00023015"/>
    </source>
</evidence>
<evidence type="ECO:0000313" key="12">
    <source>
        <dbReference type="Proteomes" id="UP000008281"/>
    </source>
</evidence>
<dbReference type="InterPro" id="IPR051066">
    <property type="entry name" value="Trans_reg/Corepressor"/>
</dbReference>
<dbReference type="InterPro" id="IPR017884">
    <property type="entry name" value="SANT_dom"/>
</dbReference>
<name>E3LZJ6_CAERE</name>
<dbReference type="OrthoDB" id="10064338at2759"/>
<dbReference type="eggNOG" id="KOG1194">
    <property type="taxonomic scope" value="Eukaryota"/>
</dbReference>
<dbReference type="InterPro" id="IPR001005">
    <property type="entry name" value="SANT/Myb"/>
</dbReference>
<sequence length="793" mass="89712">MDIYDESGEVSRTMNEDVDETLDSILKKSETTMEQEGDLDMEEETEEIENGEADSPEDVDSPRASLQPTKKGKLKTRKRKRSSSDDSSINEPGLDAAQIVQGPLSNINKEINVGDAYQAKIEEDEEDPNYMEDREEPEVLVWECPNDNDKDKIFKFTNDASDRFLLPKDSILFILRQNDYSFDKALAEISKRRILQDSWTDEEIAIFDNSFPHCGKNFSQIRATVPHRSLTSVIKYYYNMKKSINYKQFANSKLNSSSGAEDEEGPSPYPEALFDMMCENCGEKAEDMQPTKKINRYECRACRIYYKMMGVPRPTSLRIVLTERIKNLVPCPEVYREAMKDYHRLSSTATGATFLNRKIGKRQTLEDILGVNTPAMFSKSKNERARFKKLAYRMSATLAKSGMSNTLKIMKDHHDSLKEYRTEPEETMPEVTELFTSTESSNSAEALECKVEMVNSEIVMEHSSNIEMTSEESMKSSESLDANSEKPIEVSVNTTVEGQVVSDNTTEELASSADIIKGSSETTELISTATLAVYPEKLIEGTQAFAPVPTTISNSPSESQNDTVESSVVSKEMSESVNDQKEEVNNPTEVTVHSSISNGVTNELSEVIFQSSKVPEKSANASLQASESSSDSAGSSSEGVRIWVRQRTVCMEEMEALADDSRRKMYDACQHYGSVNTKKVALWKSDMESLRNRLERKNYDLDLNPSFLFSKERVPYCQEWTETEKELALRCFSWYGNNFAQIADVLGTKTFDQVKLFHDANEKLVNNKHGEYEKSMKSLTKTINENRKTGKEE</sequence>
<evidence type="ECO:0000256" key="8">
    <source>
        <dbReference type="ARBA" id="ARBA00023163"/>
    </source>
</evidence>
<dbReference type="RefSeq" id="XP_003110273.2">
    <property type="nucleotide sequence ID" value="XM_003110225.2"/>
</dbReference>
<feature type="region of interest" description="Disordered" evidence="10">
    <location>
        <begin position="467"/>
        <end position="486"/>
    </location>
</feature>
<keyword evidence="3" id="KW-0479">Metal-binding</keyword>
<dbReference type="GO" id="GO:0000118">
    <property type="term" value="C:histone deacetylase complex"/>
    <property type="evidence" value="ECO:0007669"/>
    <property type="project" value="TreeGrafter"/>
</dbReference>
<evidence type="ECO:0000256" key="1">
    <source>
        <dbReference type="ARBA" id="ARBA00004123"/>
    </source>
</evidence>
<dbReference type="HOGENOM" id="CLU_019480_0_0_1"/>
<dbReference type="PANTHER" id="PTHR16089">
    <property type="entry name" value="REST COREPRESSOR COREST PROTEIN-RELATED"/>
    <property type="match status" value="1"/>
</dbReference>
<evidence type="ECO:0000256" key="10">
    <source>
        <dbReference type="SAM" id="MobiDB-lite"/>
    </source>
</evidence>
<dbReference type="InterPro" id="IPR000679">
    <property type="entry name" value="Znf_GATA"/>
</dbReference>
<dbReference type="CTD" id="9825158"/>
<dbReference type="STRING" id="31234.E3LZJ6"/>
<dbReference type="GeneID" id="9825158"/>
<keyword evidence="6" id="KW-0805">Transcription regulation</keyword>
<dbReference type="GO" id="GO:0005667">
    <property type="term" value="C:transcription regulator complex"/>
    <property type="evidence" value="ECO:0007669"/>
    <property type="project" value="TreeGrafter"/>
</dbReference>
<keyword evidence="9" id="KW-0539">Nucleus</keyword>
<organism evidence="12">
    <name type="scientific">Caenorhabditis remanei</name>
    <name type="common">Caenorhabditis vulgaris</name>
    <dbReference type="NCBI Taxonomy" id="31234"/>
    <lineage>
        <taxon>Eukaryota</taxon>
        <taxon>Metazoa</taxon>
        <taxon>Ecdysozoa</taxon>
        <taxon>Nematoda</taxon>
        <taxon>Chromadorea</taxon>
        <taxon>Rhabditida</taxon>
        <taxon>Rhabditina</taxon>
        <taxon>Rhabditomorpha</taxon>
        <taxon>Rhabditoidea</taxon>
        <taxon>Rhabditidae</taxon>
        <taxon>Peloderinae</taxon>
        <taxon>Caenorhabditis</taxon>
    </lineage>
</organism>
<dbReference type="PANTHER" id="PTHR16089:SF28">
    <property type="entry name" value="REST COREPRESSOR"/>
    <property type="match status" value="1"/>
</dbReference>
<dbReference type="SMART" id="SM01189">
    <property type="entry name" value="ELM2"/>
    <property type="match status" value="1"/>
</dbReference>
<dbReference type="Gene3D" id="1.10.10.60">
    <property type="entry name" value="Homeodomain-like"/>
    <property type="match status" value="1"/>
</dbReference>
<evidence type="ECO:0000256" key="4">
    <source>
        <dbReference type="ARBA" id="ARBA00022771"/>
    </source>
</evidence>
<dbReference type="GO" id="GO:0043565">
    <property type="term" value="F:sequence-specific DNA binding"/>
    <property type="evidence" value="ECO:0007669"/>
    <property type="project" value="InterPro"/>
</dbReference>
<comment type="subcellular location">
    <subcellularLocation>
        <location evidence="1">Nucleus</location>
    </subcellularLocation>
</comment>
<protein>
    <submittedName>
        <fullName evidence="11">CRE-SPR-1 protein</fullName>
    </submittedName>
</protein>
<feature type="compositionally biased region" description="Polar residues" evidence="10">
    <location>
        <begin position="585"/>
        <end position="597"/>
    </location>
</feature>
<dbReference type="EMBL" id="DS268420">
    <property type="protein sequence ID" value="EFO87566.1"/>
    <property type="molecule type" value="Genomic_DNA"/>
</dbReference>
<dbReference type="AlphaFoldDB" id="E3LZJ6"/>
<evidence type="ECO:0000256" key="9">
    <source>
        <dbReference type="ARBA" id="ARBA00023242"/>
    </source>
</evidence>
<accession>E3LZJ6</accession>
<feature type="compositionally biased region" description="Basic and acidic residues" evidence="10">
    <location>
        <begin position="572"/>
        <end position="584"/>
    </location>
</feature>
<dbReference type="Proteomes" id="UP000008281">
    <property type="component" value="Unassembled WGS sequence"/>
</dbReference>
<evidence type="ECO:0000256" key="7">
    <source>
        <dbReference type="ARBA" id="ARBA00023125"/>
    </source>
</evidence>
<feature type="compositionally biased region" description="Acidic residues" evidence="10">
    <location>
        <begin position="33"/>
        <end position="59"/>
    </location>
</feature>
<feature type="compositionally biased region" description="Basic residues" evidence="10">
    <location>
        <begin position="70"/>
        <end position="81"/>
    </location>
</feature>
<dbReference type="CDD" id="cd00167">
    <property type="entry name" value="SANT"/>
    <property type="match status" value="1"/>
</dbReference>
<keyword evidence="7" id="KW-0238">DNA-binding</keyword>
<dbReference type="SUPFAM" id="SSF46689">
    <property type="entry name" value="Homeodomain-like"/>
    <property type="match status" value="2"/>
</dbReference>
<dbReference type="Pfam" id="PF00249">
    <property type="entry name" value="Myb_DNA-binding"/>
    <property type="match status" value="1"/>
</dbReference>
<dbReference type="KEGG" id="crq:GCK72_018763"/>
<evidence type="ECO:0000313" key="11">
    <source>
        <dbReference type="EMBL" id="EFO87566.1"/>
    </source>
</evidence>
<dbReference type="FunFam" id="1.10.10.60:FF:000012">
    <property type="entry name" value="Metastasis-associated 1 family, member 3"/>
    <property type="match status" value="1"/>
</dbReference>
<feature type="compositionally biased region" description="Polar residues" evidence="10">
    <location>
        <begin position="550"/>
        <end position="563"/>
    </location>
</feature>
<dbReference type="SMART" id="SM00717">
    <property type="entry name" value="SANT"/>
    <property type="match status" value="2"/>
</dbReference>
<dbReference type="GO" id="GO:0008270">
    <property type="term" value="F:zinc ion binding"/>
    <property type="evidence" value="ECO:0007669"/>
    <property type="project" value="UniProtKB-KW"/>
</dbReference>
<keyword evidence="12" id="KW-1185">Reference proteome</keyword>
<reference evidence="11" key="1">
    <citation type="submission" date="2007-07" db="EMBL/GenBank/DDBJ databases">
        <title>PCAP assembly of the Caenorhabditis remanei genome.</title>
        <authorList>
            <consortium name="The Caenorhabditis remanei Sequencing Consortium"/>
            <person name="Wilson R.K."/>
        </authorList>
    </citation>
    <scope>NUCLEOTIDE SEQUENCE [LARGE SCALE GENOMIC DNA]</scope>
    <source>
        <strain evidence="11">PB4641</strain>
    </source>
</reference>
<dbReference type="Pfam" id="PF01448">
    <property type="entry name" value="ELM2"/>
    <property type="match status" value="1"/>
</dbReference>
<evidence type="ECO:0000256" key="5">
    <source>
        <dbReference type="ARBA" id="ARBA00022833"/>
    </source>
</evidence>
<evidence type="ECO:0000256" key="3">
    <source>
        <dbReference type="ARBA" id="ARBA00022723"/>
    </source>
</evidence>
<dbReference type="FunCoup" id="E3LZJ6">
    <property type="interactions" value="881"/>
</dbReference>
<feature type="region of interest" description="Disordered" evidence="10">
    <location>
        <begin position="1"/>
        <end position="96"/>
    </location>
</feature>
<evidence type="ECO:0000256" key="2">
    <source>
        <dbReference type="ARBA" id="ARBA00022491"/>
    </source>
</evidence>
<keyword evidence="2" id="KW-0678">Repressor</keyword>
<dbReference type="GO" id="GO:0003714">
    <property type="term" value="F:transcription corepressor activity"/>
    <property type="evidence" value="ECO:0007669"/>
    <property type="project" value="TreeGrafter"/>
</dbReference>
<dbReference type="GO" id="GO:0006357">
    <property type="term" value="P:regulation of transcription by RNA polymerase II"/>
    <property type="evidence" value="ECO:0007669"/>
    <property type="project" value="TreeGrafter"/>
</dbReference>
<keyword evidence="5" id="KW-0862">Zinc</keyword>
<keyword evidence="4" id="KW-0863">Zinc-finger</keyword>
<feature type="region of interest" description="Disordered" evidence="10">
    <location>
        <begin position="547"/>
        <end position="597"/>
    </location>
</feature>
<dbReference type="InterPro" id="IPR009057">
    <property type="entry name" value="Homeodomain-like_sf"/>
</dbReference>
<dbReference type="PROSITE" id="PS51156">
    <property type="entry name" value="ELM2"/>
    <property type="match status" value="1"/>
</dbReference>